<dbReference type="KEGG" id="xtr:100493300"/>
<dbReference type="Pfam" id="PF00168">
    <property type="entry name" value="C2"/>
    <property type="match status" value="1"/>
</dbReference>
<feature type="chain" id="PRO_5031099879" description="Perforin 1" evidence="8">
    <location>
        <begin position="18"/>
        <end position="531"/>
    </location>
</feature>
<feature type="signal peptide" evidence="8">
    <location>
        <begin position="1"/>
        <end position="17"/>
    </location>
</feature>
<sequence>MLHFFMTTCFILVICSSSPTLHTISCKQGTKPECLKASHVPGRNLLARGINIVTMKSAGNVLFNTQQYMKNNTCKLCQDPQNKDAWWKVPSTLKQWNMQSSCRRMMASKVLQSPVLVAKEVASSAQNDWTYDLNITCKELQGGIVMAGAQSKLAEFAVEKWHLDKYSFLNHKFECEYYSFQMSKDQDLSPHFLKAVVQLPNIYNQRTKLQYHQLIASYGTHYITEATMGGRLWEVTALRTCEVALSDVTVEEAKECWEAELMAAGVGSNSTMQRSQKCMVSSRKYIYVKNFHQKFNERFQEVVGGNGRFDLPDSSGENKWLKSAKKVPALLNYSLMPIHTLIRARSPKRESLRIAISEYIKRRSMKIECSCLGNANPSHRDDCSCSCPPSKYTNSDCCPTRKGLARLIIEIRFATGLYGDVWTSTDSYVNFYYNGYEKETQTIWDNNDPMWGEKLDFGMVELGSQRKYTLEVWDEDMTDDDLLLQCKGILRAGNTTRVCHYSDMKIVFSLYTTCAPFLGGEYCDEYIPSPP</sequence>
<dbReference type="GO" id="GO:0031640">
    <property type="term" value="P:killing of cells of another organism"/>
    <property type="evidence" value="ECO:0007669"/>
    <property type="project" value="UniProtKB-KW"/>
</dbReference>
<evidence type="ECO:0000256" key="8">
    <source>
        <dbReference type="SAM" id="SignalP"/>
    </source>
</evidence>
<accession>A0A803KIU6</accession>
<evidence type="ECO:0000259" key="10">
    <source>
        <dbReference type="PROSITE" id="PS51412"/>
    </source>
</evidence>
<dbReference type="PROSITE" id="PS00279">
    <property type="entry name" value="MACPF_1"/>
    <property type="match status" value="1"/>
</dbReference>
<reference evidence="11" key="3">
    <citation type="submission" date="2016-05" db="EMBL/GenBank/DDBJ databases">
        <title>WGS assembly of Xenopus tropicalis.</title>
        <authorList>
            <person name="Sessions A."/>
            <person name="Jenkins J."/>
            <person name="Mitros T."/>
            <person name="Lyons J.T."/>
            <person name="Dichmann D.S."/>
            <person name="Robert J."/>
            <person name="Harland R.M."/>
            <person name="Rokhsar D.S."/>
        </authorList>
    </citation>
    <scope>NUCLEOTIDE SEQUENCE</scope>
    <source>
        <strain evidence="11">Nigerian</strain>
    </source>
</reference>
<dbReference type="AlphaFoldDB" id="A0A803KIU6"/>
<organism evidence="11">
    <name type="scientific">Xenopus tropicalis</name>
    <name type="common">Western clawed frog</name>
    <name type="synonym">Silurana tropicalis</name>
    <dbReference type="NCBI Taxonomy" id="8364"/>
    <lineage>
        <taxon>Eukaryota</taxon>
        <taxon>Metazoa</taxon>
        <taxon>Chordata</taxon>
        <taxon>Craniata</taxon>
        <taxon>Vertebrata</taxon>
        <taxon>Euteleostomi</taxon>
        <taxon>Amphibia</taxon>
        <taxon>Batrachia</taxon>
        <taxon>Anura</taxon>
        <taxon>Pipoidea</taxon>
        <taxon>Pipidae</taxon>
        <taxon>Xenopodinae</taxon>
        <taxon>Xenopus</taxon>
        <taxon>Silurana</taxon>
    </lineage>
</organism>
<name>A0A803KIU6_XENTR</name>
<dbReference type="SMART" id="SM00457">
    <property type="entry name" value="MACPF"/>
    <property type="match status" value="1"/>
</dbReference>
<dbReference type="PROSITE" id="PS50004">
    <property type="entry name" value="C2"/>
    <property type="match status" value="1"/>
</dbReference>
<dbReference type="Gene3D" id="2.60.40.150">
    <property type="entry name" value="C2 domain"/>
    <property type="match status" value="1"/>
</dbReference>
<dbReference type="SUPFAM" id="SSF49562">
    <property type="entry name" value="C2 domain (Calcium/lipid-binding domain, CaLB)"/>
    <property type="match status" value="1"/>
</dbReference>
<feature type="domain" description="MACPF" evidence="10">
    <location>
        <begin position="30"/>
        <end position="367"/>
    </location>
</feature>
<dbReference type="GO" id="GO:0005576">
    <property type="term" value="C:extracellular region"/>
    <property type="evidence" value="ECO:0007669"/>
    <property type="project" value="UniProtKB-SubCell"/>
</dbReference>
<evidence type="ECO:0000256" key="4">
    <source>
        <dbReference type="ARBA" id="ARBA00022525"/>
    </source>
</evidence>
<protein>
    <recommendedName>
        <fullName evidence="12">Perforin 1</fullName>
    </recommendedName>
</protein>
<evidence type="ECO:0000259" key="9">
    <source>
        <dbReference type="PROSITE" id="PS50004"/>
    </source>
</evidence>
<keyword evidence="7" id="KW-1015">Disulfide bond</keyword>
<evidence type="ECO:0000256" key="6">
    <source>
        <dbReference type="ARBA" id="ARBA00023136"/>
    </source>
</evidence>
<evidence type="ECO:0008006" key="12">
    <source>
        <dbReference type="Google" id="ProtNLM"/>
    </source>
</evidence>
<reference evidence="11" key="1">
    <citation type="submission" date="2009-11" db="EMBL/GenBank/DDBJ databases">
        <authorList>
            <consortium name="US DOE Joint Genome Institute (JGI-PGF)"/>
            <person name="Ottilar R."/>
            <person name="Schmutz J."/>
            <person name="Salamov A."/>
            <person name="Cheng J.F."/>
            <person name="Lucas S."/>
            <person name="Pitluck S."/>
            <person name="Gundlach H."/>
            <person name="Guo Y."/>
            <person name="Haberer G."/>
            <person name="Nasrallah J."/>
            <person name="Mayer K.F.X."/>
            <person name="van de Peer Y."/>
            <person name="Weigel D."/>
            <person name="Grigoriev I.V."/>
        </authorList>
    </citation>
    <scope>NUCLEOTIDE SEQUENCE</scope>
    <source>
        <strain evidence="11">Nigerian</strain>
    </source>
</reference>
<evidence type="ECO:0000256" key="1">
    <source>
        <dbReference type="ARBA" id="ARBA00004370"/>
    </source>
</evidence>
<dbReference type="GO" id="GO:0016020">
    <property type="term" value="C:membrane"/>
    <property type="evidence" value="ECO:0007669"/>
    <property type="project" value="UniProtKB-SubCell"/>
</dbReference>
<dbReference type="InterPro" id="IPR000008">
    <property type="entry name" value="C2_dom"/>
</dbReference>
<proteinExistence type="inferred from homology"/>
<dbReference type="InterPro" id="IPR052784">
    <property type="entry name" value="Perforin-1_pore-forming"/>
</dbReference>
<keyword evidence="4" id="KW-0964">Secreted</keyword>
<dbReference type="PANTHER" id="PTHR46096:SF8">
    <property type="entry name" value="PERFORIN-1"/>
    <property type="match status" value="1"/>
</dbReference>
<evidence type="ECO:0000256" key="7">
    <source>
        <dbReference type="ARBA" id="ARBA00023157"/>
    </source>
</evidence>
<dbReference type="EMBL" id="KV460484">
    <property type="protein sequence ID" value="OCA17618.1"/>
    <property type="molecule type" value="Genomic_DNA"/>
</dbReference>
<reference evidence="11" key="2">
    <citation type="journal article" date="2010" name="Science">
        <title>The genome of the Western clawed frog Xenopus tropicalis.</title>
        <authorList>
            <person name="Hellsten U."/>
            <person name="Harland R.M."/>
            <person name="Gilchrist M.J."/>
            <person name="Hendrix D."/>
            <person name="Jurka J."/>
            <person name="Kapitonov V."/>
            <person name="Ovcharenko I."/>
            <person name="Putnam N.H."/>
            <person name="Shu S."/>
            <person name="Taher L."/>
            <person name="Blitz I.L."/>
            <person name="Blumberg B."/>
            <person name="Dichmann D.S."/>
            <person name="Dubchak I."/>
            <person name="Amaya E."/>
            <person name="Detter J.C."/>
            <person name="Fletcher R."/>
            <person name="Gerhard D.S."/>
            <person name="Goodstein D."/>
            <person name="Graves T."/>
            <person name="Grigoriev I.V."/>
            <person name="Grimwood J."/>
            <person name="Kawashima T."/>
            <person name="Lindquist E."/>
            <person name="Lucas S.M."/>
            <person name="Mead P.E."/>
            <person name="Mitros T."/>
            <person name="Ogino H."/>
            <person name="Ohta Y."/>
            <person name="Poliakov A.V."/>
            <person name="Pollet N."/>
            <person name="Robert J."/>
            <person name="Salamov A."/>
            <person name="Sater A.K."/>
            <person name="Schmutz J."/>
            <person name="Terry A."/>
            <person name="Vize P.D."/>
            <person name="Warren W.C."/>
            <person name="Wells D."/>
            <person name="Wills A."/>
            <person name="Wilson R.K."/>
            <person name="Zimmerman L.B."/>
            <person name="Zorn A.M."/>
            <person name="Grainger R."/>
            <person name="Grammer T."/>
            <person name="Khokha M.K."/>
            <person name="Richardson P.M."/>
            <person name="Rokhsar D.S."/>
        </authorList>
    </citation>
    <scope>NUCLEOTIDE SEQUENCE [LARGE SCALE GENOMIC DNA]</scope>
    <source>
        <strain evidence="11">Nigerian</strain>
    </source>
</reference>
<evidence type="ECO:0000256" key="5">
    <source>
        <dbReference type="ARBA" id="ARBA00022852"/>
    </source>
</evidence>
<keyword evidence="5" id="KW-0204">Cytolysis</keyword>
<dbReference type="PANTHER" id="PTHR46096">
    <property type="entry name" value="PERFORIN-1"/>
    <property type="match status" value="1"/>
</dbReference>
<gene>
    <name evidence="11" type="ORF">XENTR_v90026955mg</name>
</gene>
<dbReference type="InterPro" id="IPR020863">
    <property type="entry name" value="MACPF_CS"/>
</dbReference>
<comment type="similarity">
    <text evidence="3">Belongs to the complement C6/C7/C8/C9 family.</text>
</comment>
<keyword evidence="8" id="KW-0732">Signal</keyword>
<dbReference type="OrthoDB" id="1366754at2759"/>
<evidence type="ECO:0000256" key="3">
    <source>
        <dbReference type="ARBA" id="ARBA00009214"/>
    </source>
</evidence>
<evidence type="ECO:0000313" key="11">
    <source>
        <dbReference type="EMBL" id="OCA17618.1"/>
    </source>
</evidence>
<dbReference type="PROSITE" id="PS51412">
    <property type="entry name" value="MACPF_2"/>
    <property type="match status" value="1"/>
</dbReference>
<comment type="subcellular location">
    <subcellularLocation>
        <location evidence="1">Membrane</location>
    </subcellularLocation>
    <subcellularLocation>
        <location evidence="2">Secreted</location>
    </subcellularLocation>
</comment>
<dbReference type="InterPro" id="IPR035892">
    <property type="entry name" value="C2_domain_sf"/>
</dbReference>
<keyword evidence="6" id="KW-0472">Membrane</keyword>
<dbReference type="Pfam" id="PF01823">
    <property type="entry name" value="MACPF"/>
    <property type="match status" value="1"/>
</dbReference>
<dbReference type="InterPro" id="IPR020864">
    <property type="entry name" value="MACPF"/>
</dbReference>
<dbReference type="SMART" id="SM00239">
    <property type="entry name" value="C2"/>
    <property type="match status" value="1"/>
</dbReference>
<dbReference type="RefSeq" id="XP_002941529.3">
    <property type="nucleotide sequence ID" value="XM_002941483.3"/>
</dbReference>
<evidence type="ECO:0000256" key="2">
    <source>
        <dbReference type="ARBA" id="ARBA00004613"/>
    </source>
</evidence>
<feature type="domain" description="C2" evidence="9">
    <location>
        <begin position="388"/>
        <end position="503"/>
    </location>
</feature>